<protein>
    <recommendedName>
        <fullName evidence="2 7">Phosphoglycerate kinase</fullName>
        <ecNumber evidence="2 7">2.7.2.3</ecNumber>
    </recommendedName>
</protein>
<comment type="caution">
    <text evidence="8">The sequence shown here is derived from an EMBL/GenBank/DDBJ whole genome shotgun (WGS) entry which is preliminary data.</text>
</comment>
<dbReference type="GO" id="GO:0004618">
    <property type="term" value="F:phosphoglycerate kinase activity"/>
    <property type="evidence" value="ECO:0007669"/>
    <property type="project" value="UniProtKB-EC"/>
</dbReference>
<keyword evidence="5 7" id="KW-0418">Kinase</keyword>
<dbReference type="GO" id="GO:0005524">
    <property type="term" value="F:ATP binding"/>
    <property type="evidence" value="ECO:0007669"/>
    <property type="project" value="UniProtKB-KW"/>
</dbReference>
<evidence type="ECO:0000256" key="6">
    <source>
        <dbReference type="ARBA" id="ARBA00022840"/>
    </source>
</evidence>
<gene>
    <name evidence="8" type="ORF">A3G46_00715</name>
</gene>
<dbReference type="GO" id="GO:0006094">
    <property type="term" value="P:gluconeogenesis"/>
    <property type="evidence" value="ECO:0007669"/>
    <property type="project" value="TreeGrafter"/>
</dbReference>
<evidence type="ECO:0000256" key="3">
    <source>
        <dbReference type="ARBA" id="ARBA00022679"/>
    </source>
</evidence>
<evidence type="ECO:0000313" key="9">
    <source>
        <dbReference type="Proteomes" id="UP000177276"/>
    </source>
</evidence>
<comment type="catalytic activity">
    <reaction evidence="1 7">
        <text>(2R)-3-phosphoglycerate + ATP = (2R)-3-phospho-glyceroyl phosphate + ADP</text>
        <dbReference type="Rhea" id="RHEA:14801"/>
        <dbReference type="ChEBI" id="CHEBI:30616"/>
        <dbReference type="ChEBI" id="CHEBI:57604"/>
        <dbReference type="ChEBI" id="CHEBI:58272"/>
        <dbReference type="ChEBI" id="CHEBI:456216"/>
        <dbReference type="EC" id="2.7.2.3"/>
    </reaction>
</comment>
<dbReference type="InterPro" id="IPR015911">
    <property type="entry name" value="Phosphoglycerate_kinase_CS"/>
</dbReference>
<evidence type="ECO:0000256" key="1">
    <source>
        <dbReference type="ARBA" id="ARBA00000642"/>
    </source>
</evidence>
<dbReference type="AlphaFoldDB" id="A0A1G2UTI0"/>
<dbReference type="PANTHER" id="PTHR11406">
    <property type="entry name" value="PHOSPHOGLYCERATE KINASE"/>
    <property type="match status" value="1"/>
</dbReference>
<accession>A0A1G2UTI0</accession>
<dbReference type="PRINTS" id="PR00477">
    <property type="entry name" value="PHGLYCKINASE"/>
</dbReference>
<dbReference type="GO" id="GO:0043531">
    <property type="term" value="F:ADP binding"/>
    <property type="evidence" value="ECO:0007669"/>
    <property type="project" value="TreeGrafter"/>
</dbReference>
<dbReference type="InterPro" id="IPR015824">
    <property type="entry name" value="Phosphoglycerate_kinase_N"/>
</dbReference>
<evidence type="ECO:0000256" key="7">
    <source>
        <dbReference type="RuleBase" id="RU000532"/>
    </source>
</evidence>
<evidence type="ECO:0000313" key="8">
    <source>
        <dbReference type="EMBL" id="OHB12701.1"/>
    </source>
</evidence>
<evidence type="ECO:0000256" key="2">
    <source>
        <dbReference type="ARBA" id="ARBA00013061"/>
    </source>
</evidence>
<dbReference type="EC" id="2.7.2.3" evidence="2 7"/>
<dbReference type="InterPro" id="IPR001576">
    <property type="entry name" value="Phosphoglycerate_kinase"/>
</dbReference>
<name>A0A1G2UTI0_9BACT</name>
<evidence type="ECO:0000256" key="4">
    <source>
        <dbReference type="ARBA" id="ARBA00022741"/>
    </source>
</evidence>
<organism evidence="8 9">
    <name type="scientific">Candidatus Zambryskibacteria bacterium RIFCSPLOWO2_12_FULL_39_16</name>
    <dbReference type="NCBI Taxonomy" id="1802775"/>
    <lineage>
        <taxon>Bacteria</taxon>
        <taxon>Candidatus Zambryskiibacteriota</taxon>
    </lineage>
</organism>
<dbReference type="SUPFAM" id="SSF53748">
    <property type="entry name" value="Phosphoglycerate kinase"/>
    <property type="match status" value="1"/>
</dbReference>
<dbReference type="PROSITE" id="PS00111">
    <property type="entry name" value="PGLYCERATE_KINASE"/>
    <property type="match status" value="1"/>
</dbReference>
<keyword evidence="3 7" id="KW-0808">Transferase</keyword>
<dbReference type="PANTHER" id="PTHR11406:SF23">
    <property type="entry name" value="PHOSPHOGLYCERATE KINASE 1, CHLOROPLASTIC-RELATED"/>
    <property type="match status" value="1"/>
</dbReference>
<dbReference type="Pfam" id="PF00162">
    <property type="entry name" value="PGK"/>
    <property type="match status" value="3"/>
</dbReference>
<dbReference type="Gene3D" id="3.40.50.1260">
    <property type="entry name" value="Phosphoglycerate kinase, N-terminal domain"/>
    <property type="match status" value="4"/>
</dbReference>
<dbReference type="GO" id="GO:0005829">
    <property type="term" value="C:cytosol"/>
    <property type="evidence" value="ECO:0007669"/>
    <property type="project" value="TreeGrafter"/>
</dbReference>
<keyword evidence="6" id="KW-0067">ATP-binding</keyword>
<dbReference type="InterPro" id="IPR036043">
    <property type="entry name" value="Phosphoglycerate_kinase_sf"/>
</dbReference>
<dbReference type="EMBL" id="MHWS01000005">
    <property type="protein sequence ID" value="OHB12701.1"/>
    <property type="molecule type" value="Genomic_DNA"/>
</dbReference>
<proteinExistence type="inferred from homology"/>
<evidence type="ECO:0000256" key="5">
    <source>
        <dbReference type="ARBA" id="ARBA00022777"/>
    </source>
</evidence>
<sequence>MIKSIEDANIKDDMRVLVRVDWNVPVGDPDVGGVREVLDASRIEASFSTINYIKKCGGRPIVMSHFGREGDSLEPVIDFAKKHYPVLTEGVEFLENLRKNPGEELNSEEFAKELASKADIYVNEAFSVSHREHASIVGVPKFIISYVGFHFLEEYQKLEEAFNPEHPFLFVLGGAKFETKLPLVQKFLNIADDIFIGGALAIRASEMSDSAGNPIADNPKIIFPIGDIKALDANIETLETLRPKIKQAKFILWNGPLGNYEKGFIAGTMALARMLAQSEAKVIVGGGDTLAILKPDIKDEISTHGFISTAGGAMLDFLATGTLPGIEVLK</sequence>
<dbReference type="Proteomes" id="UP000177276">
    <property type="component" value="Unassembled WGS sequence"/>
</dbReference>
<comment type="similarity">
    <text evidence="7">Belongs to the phosphoglycerate kinase family.</text>
</comment>
<reference evidence="8 9" key="1">
    <citation type="journal article" date="2016" name="Nat. Commun.">
        <title>Thousands of microbial genomes shed light on interconnected biogeochemical processes in an aquifer system.</title>
        <authorList>
            <person name="Anantharaman K."/>
            <person name="Brown C.T."/>
            <person name="Hug L.A."/>
            <person name="Sharon I."/>
            <person name="Castelle C.J."/>
            <person name="Probst A.J."/>
            <person name="Thomas B.C."/>
            <person name="Singh A."/>
            <person name="Wilkins M.J."/>
            <person name="Karaoz U."/>
            <person name="Brodie E.L."/>
            <person name="Williams K.H."/>
            <person name="Hubbard S.S."/>
            <person name="Banfield J.F."/>
        </authorList>
    </citation>
    <scope>NUCLEOTIDE SEQUENCE [LARGE SCALE GENOMIC DNA]</scope>
</reference>
<dbReference type="GO" id="GO:0006096">
    <property type="term" value="P:glycolytic process"/>
    <property type="evidence" value="ECO:0007669"/>
    <property type="project" value="InterPro"/>
</dbReference>
<keyword evidence="4" id="KW-0547">Nucleotide-binding</keyword>